<feature type="transmembrane region" description="Helical" evidence="1">
    <location>
        <begin position="228"/>
        <end position="246"/>
    </location>
</feature>
<protein>
    <submittedName>
        <fullName evidence="2">Uncharacterized protein</fullName>
    </submittedName>
</protein>
<evidence type="ECO:0000313" key="2">
    <source>
        <dbReference type="EMBL" id="VAW32772.1"/>
    </source>
</evidence>
<keyword evidence="1" id="KW-0812">Transmembrane</keyword>
<keyword evidence="1" id="KW-0472">Membrane</keyword>
<evidence type="ECO:0000256" key="1">
    <source>
        <dbReference type="SAM" id="Phobius"/>
    </source>
</evidence>
<proteinExistence type="predicted"/>
<feature type="transmembrane region" description="Helical" evidence="1">
    <location>
        <begin position="274"/>
        <end position="298"/>
    </location>
</feature>
<organism evidence="2">
    <name type="scientific">hydrothermal vent metagenome</name>
    <dbReference type="NCBI Taxonomy" id="652676"/>
    <lineage>
        <taxon>unclassified sequences</taxon>
        <taxon>metagenomes</taxon>
        <taxon>ecological metagenomes</taxon>
    </lineage>
</organism>
<name>A0A3B0V211_9ZZZZ</name>
<keyword evidence="1" id="KW-1133">Transmembrane helix</keyword>
<dbReference type="AlphaFoldDB" id="A0A3B0V211"/>
<reference evidence="2" key="1">
    <citation type="submission" date="2018-06" db="EMBL/GenBank/DDBJ databases">
        <authorList>
            <person name="Zhirakovskaya E."/>
        </authorList>
    </citation>
    <scope>NUCLEOTIDE SEQUENCE</scope>
</reference>
<sequence>MTKQPQIKIQKTRITYILVIIFILFGIGIFQAQAQTSGGMFNESSIAHTYFVNGKDISSGDIVSFSKKTQKFNLTIKTSDPNIFGVVTNDPVVVLRLSNGGVPISRSGETSVNVTTLNGSIHAGDLITSSPIAGKGQKASDKDIFVIGTALEPFIGIASTSSKTASTTSRIIYSGSINVLLAVGPRGITSPASTTQSVSTLGATKSSPINKKKDMTGNNEKTFPVPVFIKYMIAAVIGVGSVIIAFKNFGSNIHNSVISVGRNPLAKSSIQSMVVLDTVLIVFVSALGLFIGFMVIFLPI</sequence>
<feature type="transmembrane region" description="Helical" evidence="1">
    <location>
        <begin position="12"/>
        <end position="32"/>
    </location>
</feature>
<accession>A0A3B0V211</accession>
<dbReference type="EMBL" id="UOEV01000065">
    <property type="protein sequence ID" value="VAW32772.1"/>
    <property type="molecule type" value="Genomic_DNA"/>
</dbReference>
<gene>
    <name evidence="2" type="ORF">MNBD_CPR01-585</name>
</gene>